<dbReference type="GO" id="GO:0022857">
    <property type="term" value="F:transmembrane transporter activity"/>
    <property type="evidence" value="ECO:0007669"/>
    <property type="project" value="InterPro"/>
</dbReference>
<accession>A0A8E2AMP0</accession>
<dbReference type="PANTHER" id="PTHR23504:SF15">
    <property type="entry name" value="MAJOR FACILITATOR SUPERFAMILY (MFS) PROFILE DOMAIN-CONTAINING PROTEIN"/>
    <property type="match status" value="1"/>
</dbReference>
<gene>
    <name evidence="8" type="ORF">OBBRIDRAFT_820792</name>
</gene>
<dbReference type="PROSITE" id="PS50850">
    <property type="entry name" value="MFS"/>
    <property type="match status" value="1"/>
</dbReference>
<feature type="transmembrane region" description="Helical" evidence="6">
    <location>
        <begin position="108"/>
        <end position="127"/>
    </location>
</feature>
<feature type="transmembrane region" description="Helical" evidence="6">
    <location>
        <begin position="76"/>
        <end position="96"/>
    </location>
</feature>
<keyword evidence="5 6" id="KW-0472">Membrane</keyword>
<keyword evidence="9" id="KW-1185">Reference proteome</keyword>
<dbReference type="SUPFAM" id="SSF103473">
    <property type="entry name" value="MFS general substrate transporter"/>
    <property type="match status" value="1"/>
</dbReference>
<feature type="transmembrane region" description="Helical" evidence="6">
    <location>
        <begin position="280"/>
        <end position="304"/>
    </location>
</feature>
<dbReference type="Gene3D" id="1.20.1250.20">
    <property type="entry name" value="MFS general substrate transporter like domains"/>
    <property type="match status" value="1"/>
</dbReference>
<reference evidence="8 9" key="1">
    <citation type="submission" date="2016-07" db="EMBL/GenBank/DDBJ databases">
        <title>Draft genome of the white-rot fungus Obba rivulosa 3A-2.</title>
        <authorList>
            <consortium name="DOE Joint Genome Institute"/>
            <person name="Miettinen O."/>
            <person name="Riley R."/>
            <person name="Acob R."/>
            <person name="Barry K."/>
            <person name="Cullen D."/>
            <person name="De Vries R."/>
            <person name="Hainaut M."/>
            <person name="Hatakka A."/>
            <person name="Henrissat B."/>
            <person name="Hilden K."/>
            <person name="Kuo R."/>
            <person name="Labutti K."/>
            <person name="Lipzen A."/>
            <person name="Makela M.R."/>
            <person name="Sandor L."/>
            <person name="Spatafora J.W."/>
            <person name="Grigoriev I.V."/>
            <person name="Hibbett D.S."/>
        </authorList>
    </citation>
    <scope>NUCLEOTIDE SEQUENCE [LARGE SCALE GENOMIC DNA]</scope>
    <source>
        <strain evidence="8 9">3A-2</strain>
    </source>
</reference>
<sequence>MAGAELVDSASGSLESDPLLRRHAQAAPPITPLPKLQLAAIYAIKLTLPISHTQMMPYLNVLIAQLAASEGAETGYYSGIVGSAGGVAHLLTIYLWARISDRVGRIPVIIVGTIGIAVSTILFGLSHSFATVLIARFLVGVFSATTGAIHSVVGELTDATNQSIAFPYYDIVAALGFVIGPLIGGTFANPAENFPSLFNTPFWRAYPYLLPCLVTAAGTLAALLLAIFVLEETLHSKRALTKQSDTTPSFADAGSLRDDAPAPSAPLSIAHLLALPAVRAVCLASGALGFAGGGFNSGFVLLAYTPVAQHGLGLSVVRIGYALSAMGAVSIALKLCMPILLRRAGTSNLFAFCMQVWPVTFASMSVLSVIAQRVEAAGGQALEWVAVGTVLFLSRVGCLAFSIIMILTKDHTPGTSSLGSANGLAEFFQSAAGALGPTIISSLFAVSVSKNLLGGYLWVVLMVLFSFIGVWLAKRIKQYRDD</sequence>
<dbReference type="InterPro" id="IPR036259">
    <property type="entry name" value="MFS_trans_sf"/>
</dbReference>
<dbReference type="PRINTS" id="PR01035">
    <property type="entry name" value="TCRTETA"/>
</dbReference>
<dbReference type="GO" id="GO:0016020">
    <property type="term" value="C:membrane"/>
    <property type="evidence" value="ECO:0007669"/>
    <property type="project" value="UniProtKB-SubCell"/>
</dbReference>
<feature type="transmembrane region" description="Helical" evidence="6">
    <location>
        <begin position="455"/>
        <end position="473"/>
    </location>
</feature>
<evidence type="ECO:0000256" key="5">
    <source>
        <dbReference type="ARBA" id="ARBA00023136"/>
    </source>
</evidence>
<feature type="transmembrane region" description="Helical" evidence="6">
    <location>
        <begin position="133"/>
        <end position="154"/>
    </location>
</feature>
<evidence type="ECO:0000256" key="1">
    <source>
        <dbReference type="ARBA" id="ARBA00004141"/>
    </source>
</evidence>
<evidence type="ECO:0000256" key="2">
    <source>
        <dbReference type="ARBA" id="ARBA00022448"/>
    </source>
</evidence>
<feature type="transmembrane region" description="Helical" evidence="6">
    <location>
        <begin position="166"/>
        <end position="188"/>
    </location>
</feature>
<keyword evidence="4 6" id="KW-1133">Transmembrane helix</keyword>
<feature type="transmembrane region" description="Helical" evidence="6">
    <location>
        <begin position="349"/>
        <end position="372"/>
    </location>
</feature>
<dbReference type="Proteomes" id="UP000250043">
    <property type="component" value="Unassembled WGS sequence"/>
</dbReference>
<feature type="domain" description="Major facilitator superfamily (MFS) profile" evidence="7">
    <location>
        <begin position="38"/>
        <end position="477"/>
    </location>
</feature>
<dbReference type="InterPro" id="IPR011701">
    <property type="entry name" value="MFS"/>
</dbReference>
<name>A0A8E2AMP0_9APHY</name>
<dbReference type="PANTHER" id="PTHR23504">
    <property type="entry name" value="MAJOR FACILITATOR SUPERFAMILY DOMAIN-CONTAINING PROTEIN 10"/>
    <property type="match status" value="1"/>
</dbReference>
<proteinExistence type="predicted"/>
<evidence type="ECO:0000259" key="7">
    <source>
        <dbReference type="PROSITE" id="PS50850"/>
    </source>
</evidence>
<evidence type="ECO:0000256" key="4">
    <source>
        <dbReference type="ARBA" id="ARBA00022989"/>
    </source>
</evidence>
<feature type="transmembrane region" description="Helical" evidence="6">
    <location>
        <begin position="316"/>
        <end position="337"/>
    </location>
</feature>
<protein>
    <submittedName>
        <fullName evidence="8">MFS general substrate transporter</fullName>
    </submittedName>
</protein>
<evidence type="ECO:0000313" key="9">
    <source>
        <dbReference type="Proteomes" id="UP000250043"/>
    </source>
</evidence>
<dbReference type="EMBL" id="KV722501">
    <property type="protein sequence ID" value="OCH87038.1"/>
    <property type="molecule type" value="Genomic_DNA"/>
</dbReference>
<evidence type="ECO:0000256" key="6">
    <source>
        <dbReference type="SAM" id="Phobius"/>
    </source>
</evidence>
<evidence type="ECO:0000313" key="8">
    <source>
        <dbReference type="EMBL" id="OCH87038.1"/>
    </source>
</evidence>
<dbReference type="InterPro" id="IPR020846">
    <property type="entry name" value="MFS_dom"/>
</dbReference>
<keyword evidence="3 6" id="KW-0812">Transmembrane</keyword>
<dbReference type="AlphaFoldDB" id="A0A8E2AMP0"/>
<keyword evidence="2" id="KW-0813">Transport</keyword>
<feature type="transmembrane region" description="Helical" evidence="6">
    <location>
        <begin position="427"/>
        <end position="449"/>
    </location>
</feature>
<dbReference type="Pfam" id="PF07690">
    <property type="entry name" value="MFS_1"/>
    <property type="match status" value="1"/>
</dbReference>
<organism evidence="8 9">
    <name type="scientific">Obba rivulosa</name>
    <dbReference type="NCBI Taxonomy" id="1052685"/>
    <lineage>
        <taxon>Eukaryota</taxon>
        <taxon>Fungi</taxon>
        <taxon>Dikarya</taxon>
        <taxon>Basidiomycota</taxon>
        <taxon>Agaricomycotina</taxon>
        <taxon>Agaricomycetes</taxon>
        <taxon>Polyporales</taxon>
        <taxon>Gelatoporiaceae</taxon>
        <taxon>Obba</taxon>
    </lineage>
</organism>
<feature type="transmembrane region" description="Helical" evidence="6">
    <location>
        <begin position="208"/>
        <end position="230"/>
    </location>
</feature>
<dbReference type="OrthoDB" id="419616at2759"/>
<feature type="transmembrane region" description="Helical" evidence="6">
    <location>
        <begin position="384"/>
        <end position="407"/>
    </location>
</feature>
<evidence type="ECO:0000256" key="3">
    <source>
        <dbReference type="ARBA" id="ARBA00022692"/>
    </source>
</evidence>
<dbReference type="InterPro" id="IPR001958">
    <property type="entry name" value="Tet-R_TetA/multi-R_MdtG-like"/>
</dbReference>
<comment type="subcellular location">
    <subcellularLocation>
        <location evidence="1">Membrane</location>
        <topology evidence="1">Multi-pass membrane protein</topology>
    </subcellularLocation>
</comment>